<evidence type="ECO:0000313" key="2">
    <source>
        <dbReference type="Proteomes" id="UP000501690"/>
    </source>
</evidence>
<proteinExistence type="predicted"/>
<evidence type="ECO:0000313" key="1">
    <source>
        <dbReference type="EMBL" id="QCD93054.1"/>
    </source>
</evidence>
<name>A0A4D6LYW5_VIGUN</name>
<dbReference type="AlphaFoldDB" id="A0A4D6LYW5"/>
<dbReference type="EMBL" id="CP039349">
    <property type="protein sequence ID" value="QCD93054.1"/>
    <property type="molecule type" value="Genomic_DNA"/>
</dbReference>
<protein>
    <submittedName>
        <fullName evidence="1">Uncharacterized protein</fullName>
    </submittedName>
</protein>
<sequence length="133" mass="15993">MFCCQNHEQREEHKKDLPFFWLMFCSESFEQLDEYKKDLLLDEFVLLRYTFFLLVFSSEIFEDLHRTKNKVESFNLSLFDDDNKDYLLSLKIYQWTLTTPSLLAAKFKEGFITVHLQEKVTFASSKAYSSVKR</sequence>
<gene>
    <name evidence="1" type="ORF">DEO72_LG5g1125</name>
</gene>
<accession>A0A4D6LYW5</accession>
<dbReference type="Proteomes" id="UP000501690">
    <property type="component" value="Linkage Group LG5"/>
</dbReference>
<reference evidence="1 2" key="1">
    <citation type="submission" date="2019-04" db="EMBL/GenBank/DDBJ databases">
        <title>An improved genome assembly and genetic linkage map for asparagus bean, Vigna unguiculata ssp. sesquipedialis.</title>
        <authorList>
            <person name="Xia Q."/>
            <person name="Zhang R."/>
            <person name="Dong Y."/>
        </authorList>
    </citation>
    <scope>NUCLEOTIDE SEQUENCE [LARGE SCALE GENOMIC DNA]</scope>
    <source>
        <tissue evidence="1">Leaf</tissue>
    </source>
</reference>
<organism evidence="1 2">
    <name type="scientific">Vigna unguiculata</name>
    <name type="common">Cowpea</name>
    <dbReference type="NCBI Taxonomy" id="3917"/>
    <lineage>
        <taxon>Eukaryota</taxon>
        <taxon>Viridiplantae</taxon>
        <taxon>Streptophyta</taxon>
        <taxon>Embryophyta</taxon>
        <taxon>Tracheophyta</taxon>
        <taxon>Spermatophyta</taxon>
        <taxon>Magnoliopsida</taxon>
        <taxon>eudicotyledons</taxon>
        <taxon>Gunneridae</taxon>
        <taxon>Pentapetalae</taxon>
        <taxon>rosids</taxon>
        <taxon>fabids</taxon>
        <taxon>Fabales</taxon>
        <taxon>Fabaceae</taxon>
        <taxon>Papilionoideae</taxon>
        <taxon>50 kb inversion clade</taxon>
        <taxon>NPAAA clade</taxon>
        <taxon>indigoferoid/millettioid clade</taxon>
        <taxon>Phaseoleae</taxon>
        <taxon>Vigna</taxon>
    </lineage>
</organism>
<keyword evidence="2" id="KW-1185">Reference proteome</keyword>